<dbReference type="EC" id="2.3.1.51" evidence="5 9"/>
<dbReference type="InterPro" id="IPR004552">
    <property type="entry name" value="AGP_acyltrans"/>
</dbReference>
<comment type="domain">
    <text evidence="9">The HXXXXD motif is essential for acyltransferase activity and may constitute the binding site for the phosphate moiety of the glycerol-3-phosphate.</text>
</comment>
<comment type="similarity">
    <text evidence="4 9">Belongs to the 1-acyl-sn-glycerol-3-phosphate acyltransferase family.</text>
</comment>
<dbReference type="NCBIfam" id="TIGR00530">
    <property type="entry name" value="AGP_acyltrn"/>
    <property type="match status" value="1"/>
</dbReference>
<comment type="pathway">
    <text evidence="3">Lipid metabolism.</text>
</comment>
<evidence type="ECO:0000313" key="12">
    <source>
        <dbReference type="Proteomes" id="UP000244892"/>
    </source>
</evidence>
<dbReference type="Proteomes" id="UP000244892">
    <property type="component" value="Chromosome"/>
</dbReference>
<gene>
    <name evidence="11" type="ORF">DEH84_09785</name>
</gene>
<dbReference type="EMBL" id="CP029210">
    <property type="protein sequence ID" value="AWI53694.1"/>
    <property type="molecule type" value="Genomic_DNA"/>
</dbReference>
<reference evidence="11 12" key="1">
    <citation type="submission" date="2018-05" db="EMBL/GenBank/DDBJ databases">
        <title>complete genome sequence of Aquabacterium olei NBRC 110486.</title>
        <authorList>
            <person name="Tang B."/>
            <person name="Chang J."/>
            <person name="Zhang L."/>
            <person name="Yang H."/>
        </authorList>
    </citation>
    <scope>NUCLEOTIDE SEQUENCE [LARGE SCALE GENOMIC DNA]</scope>
    <source>
        <strain evidence="11 12">NBRC 110486</strain>
    </source>
</reference>
<keyword evidence="7 9" id="KW-0808">Transferase</keyword>
<protein>
    <recommendedName>
        <fullName evidence="6 9">1-acyl-sn-glycerol-3-phosphate acyltransferase</fullName>
        <ecNumber evidence="5 9">2.3.1.51</ecNumber>
    </recommendedName>
</protein>
<evidence type="ECO:0000256" key="3">
    <source>
        <dbReference type="ARBA" id="ARBA00005189"/>
    </source>
</evidence>
<evidence type="ECO:0000256" key="2">
    <source>
        <dbReference type="ARBA" id="ARBA00004728"/>
    </source>
</evidence>
<evidence type="ECO:0000259" key="10">
    <source>
        <dbReference type="SMART" id="SM00563"/>
    </source>
</evidence>
<keyword evidence="8 9" id="KW-0012">Acyltransferase</keyword>
<dbReference type="GO" id="GO:0003841">
    <property type="term" value="F:1-acylglycerol-3-phosphate O-acyltransferase activity"/>
    <property type="evidence" value="ECO:0007669"/>
    <property type="project" value="UniProtKB-UniRule"/>
</dbReference>
<name>A0A2U8FTF3_9BURK</name>
<dbReference type="PANTHER" id="PTHR10434:SF11">
    <property type="entry name" value="1-ACYL-SN-GLYCEROL-3-PHOSPHATE ACYLTRANSFERASE"/>
    <property type="match status" value="1"/>
</dbReference>
<organism evidence="11 12">
    <name type="scientific">Aquabacterium olei</name>
    <dbReference type="NCBI Taxonomy" id="1296669"/>
    <lineage>
        <taxon>Bacteria</taxon>
        <taxon>Pseudomonadati</taxon>
        <taxon>Pseudomonadota</taxon>
        <taxon>Betaproteobacteria</taxon>
        <taxon>Burkholderiales</taxon>
        <taxon>Aquabacterium</taxon>
    </lineage>
</organism>
<dbReference type="KEGG" id="aon:DEH84_09785"/>
<accession>A0A2U8FTF3</accession>
<dbReference type="Pfam" id="PF01553">
    <property type="entry name" value="Acyltransferase"/>
    <property type="match status" value="1"/>
</dbReference>
<evidence type="ECO:0000256" key="5">
    <source>
        <dbReference type="ARBA" id="ARBA00013211"/>
    </source>
</evidence>
<evidence type="ECO:0000256" key="8">
    <source>
        <dbReference type="ARBA" id="ARBA00023315"/>
    </source>
</evidence>
<keyword evidence="9" id="KW-0594">Phospholipid biosynthesis</keyword>
<dbReference type="SMART" id="SM00563">
    <property type="entry name" value="PlsC"/>
    <property type="match status" value="1"/>
</dbReference>
<dbReference type="GO" id="GO:0006654">
    <property type="term" value="P:phosphatidic acid biosynthetic process"/>
    <property type="evidence" value="ECO:0007669"/>
    <property type="project" value="TreeGrafter"/>
</dbReference>
<evidence type="ECO:0000313" key="11">
    <source>
        <dbReference type="EMBL" id="AWI53694.1"/>
    </source>
</evidence>
<dbReference type="UniPathway" id="UPA00557">
    <property type="reaction ID" value="UER00613"/>
</dbReference>
<dbReference type="SUPFAM" id="SSF69593">
    <property type="entry name" value="Glycerol-3-phosphate (1)-acyltransferase"/>
    <property type="match status" value="1"/>
</dbReference>
<dbReference type="AlphaFoldDB" id="A0A2U8FTF3"/>
<keyword evidence="12" id="KW-1185">Reference proteome</keyword>
<dbReference type="PANTHER" id="PTHR10434">
    <property type="entry name" value="1-ACYL-SN-GLYCEROL-3-PHOSPHATE ACYLTRANSFERASE"/>
    <property type="match status" value="1"/>
</dbReference>
<dbReference type="CDD" id="cd07989">
    <property type="entry name" value="LPLAT_AGPAT-like"/>
    <property type="match status" value="1"/>
</dbReference>
<proteinExistence type="inferred from homology"/>
<evidence type="ECO:0000256" key="6">
    <source>
        <dbReference type="ARBA" id="ARBA00016139"/>
    </source>
</evidence>
<dbReference type="GO" id="GO:0005886">
    <property type="term" value="C:plasma membrane"/>
    <property type="evidence" value="ECO:0007669"/>
    <property type="project" value="TreeGrafter"/>
</dbReference>
<comment type="catalytic activity">
    <reaction evidence="1 9">
        <text>a 1-acyl-sn-glycero-3-phosphate + an acyl-CoA = a 1,2-diacyl-sn-glycero-3-phosphate + CoA</text>
        <dbReference type="Rhea" id="RHEA:19709"/>
        <dbReference type="ChEBI" id="CHEBI:57287"/>
        <dbReference type="ChEBI" id="CHEBI:57970"/>
        <dbReference type="ChEBI" id="CHEBI:58342"/>
        <dbReference type="ChEBI" id="CHEBI:58608"/>
        <dbReference type="EC" id="2.3.1.51"/>
    </reaction>
</comment>
<sequence length="250" mass="27371">MLFALRMLLLSVHFVVATLAGLTVCILRPFNPENTPLCARLYALPALRILGLRVRLDPSVVADQPRPAVIVANHLSNHDLFVFGQVVPHRTVSLGKQSLKWLPLFGQLYWLAGNVLIQRGNAVRARQAMTQLNDTLHARDISIWIFAEGTRSHGRGLGPFKKGAFQLAINAGVPIVPICSNNYVRQMRLNRWHSGDVILKALPPISTEGLGADDVPALMARCHAEMAACIAELDRQASSEPATDRNATPA</sequence>
<evidence type="ECO:0000256" key="7">
    <source>
        <dbReference type="ARBA" id="ARBA00022679"/>
    </source>
</evidence>
<keyword evidence="9" id="KW-0443">Lipid metabolism</keyword>
<dbReference type="GO" id="GO:0016024">
    <property type="term" value="P:CDP-diacylglycerol biosynthetic process"/>
    <property type="evidence" value="ECO:0007669"/>
    <property type="project" value="UniProtKB-UniPathway"/>
</dbReference>
<dbReference type="RefSeq" id="WP_109036694.1">
    <property type="nucleotide sequence ID" value="NZ_CP029210.1"/>
</dbReference>
<keyword evidence="9" id="KW-1208">Phospholipid metabolism</keyword>
<feature type="domain" description="Phospholipid/glycerol acyltransferase" evidence="10">
    <location>
        <begin position="68"/>
        <end position="183"/>
    </location>
</feature>
<dbReference type="InterPro" id="IPR002123">
    <property type="entry name" value="Plipid/glycerol_acylTrfase"/>
</dbReference>
<evidence type="ECO:0000256" key="9">
    <source>
        <dbReference type="RuleBase" id="RU361267"/>
    </source>
</evidence>
<keyword evidence="9" id="KW-0444">Lipid biosynthesis</keyword>
<evidence type="ECO:0000256" key="1">
    <source>
        <dbReference type="ARBA" id="ARBA00001141"/>
    </source>
</evidence>
<dbReference type="OrthoDB" id="9808424at2"/>
<evidence type="ECO:0000256" key="4">
    <source>
        <dbReference type="ARBA" id="ARBA00008655"/>
    </source>
</evidence>
<comment type="pathway">
    <text evidence="2">Phospholipid metabolism; CDP-diacylglycerol biosynthesis; CDP-diacylglycerol from sn-glycerol 3-phosphate: step 2/3.</text>
</comment>